<dbReference type="OrthoDB" id="9947289at2759"/>
<comment type="caution">
    <text evidence="4">The sequence shown here is derived from an EMBL/GenBank/DDBJ whole genome shotgun (WGS) entry which is preliminary data.</text>
</comment>
<keyword evidence="1" id="KW-0863">Zinc-finger</keyword>
<sequence>MTMTSDIRCKAEPGFDENPVPVLPTDANMILGNCNSAGSLDAYGAAGVPKARYHPEREHRSLTAALGGDGSHMDADIQIYARAPFMPVRDPLSPEMNTSPHTFTCRPGLLGFPMTTHRRGGGSQTSLAPDRTNRIRDAAMVNLRYHVGGSPAQAAAIRQRRADEPKYVCRLCDRSCVRASNLREHEQRHENLRTYPCHEDGCDLSFNTKGDVRSHHKKVHARSQKSAAESP</sequence>
<organism evidence="4 5">
    <name type="scientific">Schizophyllum amplum</name>
    <dbReference type="NCBI Taxonomy" id="97359"/>
    <lineage>
        <taxon>Eukaryota</taxon>
        <taxon>Fungi</taxon>
        <taxon>Dikarya</taxon>
        <taxon>Basidiomycota</taxon>
        <taxon>Agaricomycotina</taxon>
        <taxon>Agaricomycetes</taxon>
        <taxon>Agaricomycetidae</taxon>
        <taxon>Agaricales</taxon>
        <taxon>Schizophyllaceae</taxon>
        <taxon>Schizophyllum</taxon>
    </lineage>
</organism>
<dbReference type="Gene3D" id="3.30.160.60">
    <property type="entry name" value="Classic Zinc Finger"/>
    <property type="match status" value="1"/>
</dbReference>
<dbReference type="Pfam" id="PF00096">
    <property type="entry name" value="zf-C2H2"/>
    <property type="match status" value="2"/>
</dbReference>
<evidence type="ECO:0000313" key="5">
    <source>
        <dbReference type="Proteomes" id="UP000320762"/>
    </source>
</evidence>
<feature type="compositionally biased region" description="Basic residues" evidence="2">
    <location>
        <begin position="214"/>
        <end position="223"/>
    </location>
</feature>
<dbReference type="InterPro" id="IPR036236">
    <property type="entry name" value="Znf_C2H2_sf"/>
</dbReference>
<feature type="domain" description="C2H2-type" evidence="3">
    <location>
        <begin position="195"/>
        <end position="225"/>
    </location>
</feature>
<dbReference type="EMBL" id="VDMD01000069">
    <property type="protein sequence ID" value="TRM56450.1"/>
    <property type="molecule type" value="Genomic_DNA"/>
</dbReference>
<feature type="domain" description="C2H2-type" evidence="3">
    <location>
        <begin position="167"/>
        <end position="194"/>
    </location>
</feature>
<name>A0A550BV82_9AGAR</name>
<dbReference type="PROSITE" id="PS50157">
    <property type="entry name" value="ZINC_FINGER_C2H2_2"/>
    <property type="match status" value="2"/>
</dbReference>
<reference evidence="4 5" key="1">
    <citation type="journal article" date="2019" name="New Phytol.">
        <title>Comparative genomics reveals unique wood-decay strategies and fruiting body development in the Schizophyllaceae.</title>
        <authorList>
            <person name="Almasi E."/>
            <person name="Sahu N."/>
            <person name="Krizsan K."/>
            <person name="Balint B."/>
            <person name="Kovacs G.M."/>
            <person name="Kiss B."/>
            <person name="Cseklye J."/>
            <person name="Drula E."/>
            <person name="Henrissat B."/>
            <person name="Nagy I."/>
            <person name="Chovatia M."/>
            <person name="Adam C."/>
            <person name="LaButti K."/>
            <person name="Lipzen A."/>
            <person name="Riley R."/>
            <person name="Grigoriev I.V."/>
            <person name="Nagy L.G."/>
        </authorList>
    </citation>
    <scope>NUCLEOTIDE SEQUENCE [LARGE SCALE GENOMIC DNA]</scope>
    <source>
        <strain evidence="4 5">NL-1724</strain>
    </source>
</reference>
<dbReference type="STRING" id="97359.A0A550BV82"/>
<proteinExistence type="predicted"/>
<dbReference type="Proteomes" id="UP000320762">
    <property type="component" value="Unassembled WGS sequence"/>
</dbReference>
<dbReference type="SMART" id="SM00355">
    <property type="entry name" value="ZnF_C2H2"/>
    <property type="match status" value="2"/>
</dbReference>
<keyword evidence="5" id="KW-1185">Reference proteome</keyword>
<evidence type="ECO:0000256" key="2">
    <source>
        <dbReference type="SAM" id="MobiDB-lite"/>
    </source>
</evidence>
<evidence type="ECO:0000259" key="3">
    <source>
        <dbReference type="PROSITE" id="PS50157"/>
    </source>
</evidence>
<keyword evidence="1" id="KW-0862">Zinc</keyword>
<protein>
    <recommendedName>
        <fullName evidence="3">C2H2-type domain-containing protein</fullName>
    </recommendedName>
</protein>
<keyword evidence="1" id="KW-0479">Metal-binding</keyword>
<feature type="region of interest" description="Disordered" evidence="2">
    <location>
        <begin position="209"/>
        <end position="231"/>
    </location>
</feature>
<dbReference type="PROSITE" id="PS00028">
    <property type="entry name" value="ZINC_FINGER_C2H2_1"/>
    <property type="match status" value="2"/>
</dbReference>
<evidence type="ECO:0000313" key="4">
    <source>
        <dbReference type="EMBL" id="TRM56450.1"/>
    </source>
</evidence>
<dbReference type="InterPro" id="IPR013087">
    <property type="entry name" value="Znf_C2H2_type"/>
</dbReference>
<accession>A0A550BV82</accession>
<evidence type="ECO:0000256" key="1">
    <source>
        <dbReference type="PROSITE-ProRule" id="PRU00042"/>
    </source>
</evidence>
<gene>
    <name evidence="4" type="ORF">BD626DRAFT_519560</name>
</gene>
<dbReference type="GO" id="GO:0008270">
    <property type="term" value="F:zinc ion binding"/>
    <property type="evidence" value="ECO:0007669"/>
    <property type="project" value="UniProtKB-KW"/>
</dbReference>
<dbReference type="AlphaFoldDB" id="A0A550BV82"/>
<dbReference type="SUPFAM" id="SSF57667">
    <property type="entry name" value="beta-beta-alpha zinc fingers"/>
    <property type="match status" value="1"/>
</dbReference>